<proteinExistence type="predicted"/>
<organism evidence="6 7">
    <name type="scientific">Pseudonocardia charpentierae</name>
    <dbReference type="NCBI Taxonomy" id="3075545"/>
    <lineage>
        <taxon>Bacteria</taxon>
        <taxon>Bacillati</taxon>
        <taxon>Actinomycetota</taxon>
        <taxon>Actinomycetes</taxon>
        <taxon>Pseudonocardiales</taxon>
        <taxon>Pseudonocardiaceae</taxon>
        <taxon>Pseudonocardia</taxon>
    </lineage>
</organism>
<dbReference type="PANTHER" id="PTHR43400:SF10">
    <property type="entry name" value="3-OXOSTEROID 1-DEHYDROGENASE"/>
    <property type="match status" value="1"/>
</dbReference>
<comment type="caution">
    <text evidence="6">The sequence shown here is derived from an EMBL/GenBank/DDBJ whole genome shotgun (WGS) entry which is preliminary data.</text>
</comment>
<evidence type="ECO:0000256" key="2">
    <source>
        <dbReference type="ARBA" id="ARBA00022630"/>
    </source>
</evidence>
<dbReference type="InterPro" id="IPR003953">
    <property type="entry name" value="FAD-dep_OxRdtase_2_FAD-bd"/>
</dbReference>
<dbReference type="RefSeq" id="WP_311559153.1">
    <property type="nucleotide sequence ID" value="NZ_JAVREJ010000020.1"/>
</dbReference>
<evidence type="ECO:0000256" key="3">
    <source>
        <dbReference type="ARBA" id="ARBA00022827"/>
    </source>
</evidence>
<dbReference type="PANTHER" id="PTHR43400">
    <property type="entry name" value="FUMARATE REDUCTASE"/>
    <property type="match status" value="1"/>
</dbReference>
<keyword evidence="7" id="KW-1185">Reference proteome</keyword>
<keyword evidence="2" id="KW-0285">Flavoprotein</keyword>
<reference evidence="7" key="1">
    <citation type="submission" date="2023-07" db="EMBL/GenBank/DDBJ databases">
        <title>30 novel species of actinomycetes from the DSMZ collection.</title>
        <authorList>
            <person name="Nouioui I."/>
        </authorList>
    </citation>
    <scope>NUCLEOTIDE SEQUENCE [LARGE SCALE GENOMIC DNA]</scope>
    <source>
        <strain evidence="7">DSM 45834</strain>
    </source>
</reference>
<dbReference type="Proteomes" id="UP001183202">
    <property type="component" value="Unassembled WGS sequence"/>
</dbReference>
<evidence type="ECO:0000256" key="4">
    <source>
        <dbReference type="ARBA" id="ARBA00023002"/>
    </source>
</evidence>
<keyword evidence="4" id="KW-0560">Oxidoreductase</keyword>
<dbReference type="Pfam" id="PF00890">
    <property type="entry name" value="FAD_binding_2"/>
    <property type="match status" value="1"/>
</dbReference>
<dbReference type="Gene3D" id="3.90.700.10">
    <property type="entry name" value="Succinate dehydrogenase/fumarate reductase flavoprotein, catalytic domain"/>
    <property type="match status" value="1"/>
</dbReference>
<evidence type="ECO:0000256" key="1">
    <source>
        <dbReference type="ARBA" id="ARBA00001974"/>
    </source>
</evidence>
<gene>
    <name evidence="6" type="ORF">RM445_24300</name>
</gene>
<accession>A0ABU2NGP7</accession>
<sequence length="554" mass="58928">MTPSVAPRETARPASPDLPFDVEADVVVVGGGGGGLPTALFARWLGDEVILLEKAAELGGTANKAAFWYWVPNNEPMRAAGLSDTKEGYLRYVARLSHPERYDADSPTFGLTEWEHAALSAIYDSASPATELLRERGALPYRHCPAVPDYWSEIPEDAAPYGRVLVPVDASESMSDGGKHAVRTMSAAAERDGVDIRTSHRVQRVILRGGRVAGVEASTADGRVQRVGARKAVVFASGGFTHDDDLRTNFLRAPVFPGCAAATNEGDFVRIASAVGAQLRNMNSAWMCPVPLERSGRPDLVGMFSVAGDSMLFVDPRGRRVVNEKLPYNELAQAFFRWDGSTGTYPDLVLVQIWDQRSQDHSASDEYGRLIVPPGADDSHVIRGETLEELAAAVDARLASVAARTGGVRLADGFLPTLQDSIARFNGFATSGRDEDFGRGGTPIQMIFNGPVKEEPGRTNPTMWPLADTGPYYAALVTGGTLDTKGGPRTTPDGQVLDDLGDPIPGLYGVGNCVASASGNSYWAGGATLGPIIAFAHRAASAAHAERPALVPTA</sequence>
<dbReference type="Gene3D" id="3.50.50.60">
    <property type="entry name" value="FAD/NAD(P)-binding domain"/>
    <property type="match status" value="1"/>
</dbReference>
<dbReference type="SUPFAM" id="SSF51905">
    <property type="entry name" value="FAD/NAD(P)-binding domain"/>
    <property type="match status" value="1"/>
</dbReference>
<dbReference type="InterPro" id="IPR036188">
    <property type="entry name" value="FAD/NAD-bd_sf"/>
</dbReference>
<keyword evidence="3" id="KW-0274">FAD</keyword>
<dbReference type="InterPro" id="IPR027477">
    <property type="entry name" value="Succ_DH/fumarate_Rdtase_cat_sf"/>
</dbReference>
<protein>
    <submittedName>
        <fullName evidence="6">FAD-dependent oxidoreductase</fullName>
    </submittedName>
</protein>
<evidence type="ECO:0000259" key="5">
    <source>
        <dbReference type="Pfam" id="PF00890"/>
    </source>
</evidence>
<name>A0ABU2NGP7_9PSEU</name>
<evidence type="ECO:0000313" key="6">
    <source>
        <dbReference type="EMBL" id="MDT0352648.1"/>
    </source>
</evidence>
<dbReference type="InterPro" id="IPR050315">
    <property type="entry name" value="FAD-oxidoreductase_2"/>
</dbReference>
<comment type="cofactor">
    <cofactor evidence="1">
        <name>FAD</name>
        <dbReference type="ChEBI" id="CHEBI:57692"/>
    </cofactor>
</comment>
<feature type="domain" description="FAD-dependent oxidoreductase 2 FAD-binding" evidence="5">
    <location>
        <begin position="25"/>
        <end position="529"/>
    </location>
</feature>
<evidence type="ECO:0000313" key="7">
    <source>
        <dbReference type="Proteomes" id="UP001183202"/>
    </source>
</evidence>
<dbReference type="EMBL" id="JAVREJ010000020">
    <property type="protein sequence ID" value="MDT0352648.1"/>
    <property type="molecule type" value="Genomic_DNA"/>
</dbReference>
<dbReference type="SUPFAM" id="SSF56425">
    <property type="entry name" value="Succinate dehydrogenase/fumarate reductase flavoprotein, catalytic domain"/>
    <property type="match status" value="1"/>
</dbReference>